<proteinExistence type="evidence at transcript level"/>
<evidence type="ECO:0000313" key="12">
    <source>
        <dbReference type="EMBL" id="JAA54676.1"/>
    </source>
</evidence>
<dbReference type="AlphaFoldDB" id="L7LRP8"/>
<keyword evidence="5 10" id="KW-1133">Transmembrane helix</keyword>
<evidence type="ECO:0000256" key="2">
    <source>
        <dbReference type="ARBA" id="ARBA00022448"/>
    </source>
</evidence>
<dbReference type="GO" id="GO:0016192">
    <property type="term" value="P:vesicle-mediated transport"/>
    <property type="evidence" value="ECO:0007669"/>
    <property type="project" value="InterPro"/>
</dbReference>
<evidence type="ECO:0000256" key="4">
    <source>
        <dbReference type="ARBA" id="ARBA00022927"/>
    </source>
</evidence>
<evidence type="ECO:0000256" key="10">
    <source>
        <dbReference type="SAM" id="Phobius"/>
    </source>
</evidence>
<dbReference type="EMBL" id="GACK01010358">
    <property type="protein sequence ID" value="JAA54676.1"/>
    <property type="molecule type" value="mRNA"/>
</dbReference>
<dbReference type="SUPFAM" id="SSF58038">
    <property type="entry name" value="SNARE fusion complex"/>
    <property type="match status" value="1"/>
</dbReference>
<feature type="region of interest" description="Disordered" evidence="9">
    <location>
        <begin position="1"/>
        <end position="24"/>
    </location>
</feature>
<name>L7LRP8_RHIPC</name>
<keyword evidence="8" id="KW-0175">Coiled coil</keyword>
<evidence type="ECO:0000256" key="7">
    <source>
        <dbReference type="ARBA" id="ARBA00046280"/>
    </source>
</evidence>
<reference evidence="12" key="2">
    <citation type="journal article" date="2015" name="J. Proteomics">
        <title>Sexual differences in the sialomes of the zebra tick, Rhipicephalus pulchellus.</title>
        <authorList>
            <person name="Tan A.W."/>
            <person name="Francischetti I.M."/>
            <person name="Slovak M."/>
            <person name="Kini R.M."/>
            <person name="Ribeiro J.M."/>
        </authorList>
    </citation>
    <scope>NUCLEOTIDE SEQUENCE</scope>
    <source>
        <tissue evidence="12">Salivary gland</tissue>
    </source>
</reference>
<dbReference type="GO" id="GO:0090161">
    <property type="term" value="P:Golgi ribbon formation"/>
    <property type="evidence" value="ECO:0007669"/>
    <property type="project" value="InterPro"/>
</dbReference>
<protein>
    <submittedName>
        <fullName evidence="12">Putative vesicle-associated membrane protein 4</fullName>
    </submittedName>
</protein>
<dbReference type="PANTHER" id="PTHR46897">
    <property type="entry name" value="VESICLE-ASSOCIATED MEMBRANE PROTEIN 4"/>
    <property type="match status" value="1"/>
</dbReference>
<dbReference type="PROSITE" id="PS50892">
    <property type="entry name" value="V_SNARE"/>
    <property type="match status" value="1"/>
</dbReference>
<sequence length="141" mass="16586">MPPPKFRRYLSEEDVTEAAEPEKEKLLQDEEDEDFFLKGPTSSGKTLTIQDKKLRRVQFQVDEVSSIMKDNIEKIMERGERLEDLEEKSDSLATNADQFWSTAKKMQSRMWWRNMRVKVLLVLVILVILLIIFVPIIVRNS</sequence>
<evidence type="ECO:0000259" key="11">
    <source>
        <dbReference type="PROSITE" id="PS50892"/>
    </source>
</evidence>
<dbReference type="InterPro" id="IPR042855">
    <property type="entry name" value="V_SNARE_CC"/>
</dbReference>
<evidence type="ECO:0000256" key="9">
    <source>
        <dbReference type="SAM" id="MobiDB-lite"/>
    </source>
</evidence>
<comment type="similarity">
    <text evidence="1">Belongs to the synaptobrevin family.</text>
</comment>
<dbReference type="PROSITE" id="PS00417">
    <property type="entry name" value="SYNAPTOBREVIN"/>
    <property type="match status" value="1"/>
</dbReference>
<dbReference type="Gene3D" id="1.20.5.110">
    <property type="match status" value="1"/>
</dbReference>
<dbReference type="InterPro" id="IPR001388">
    <property type="entry name" value="Synaptobrevin-like"/>
</dbReference>
<dbReference type="Pfam" id="PF00957">
    <property type="entry name" value="Synaptobrevin"/>
    <property type="match status" value="1"/>
</dbReference>
<dbReference type="GO" id="GO:0015031">
    <property type="term" value="P:protein transport"/>
    <property type="evidence" value="ECO:0007669"/>
    <property type="project" value="UniProtKB-KW"/>
</dbReference>
<dbReference type="GO" id="GO:0012505">
    <property type="term" value="C:endomembrane system"/>
    <property type="evidence" value="ECO:0007669"/>
    <property type="project" value="UniProtKB-SubCell"/>
</dbReference>
<dbReference type="FunFam" id="1.20.5.110:FF:000004">
    <property type="entry name" value="Vesicle-associated membrane protein 7"/>
    <property type="match status" value="1"/>
</dbReference>
<dbReference type="GO" id="GO:0016020">
    <property type="term" value="C:membrane"/>
    <property type="evidence" value="ECO:0007669"/>
    <property type="project" value="InterPro"/>
</dbReference>
<dbReference type="GO" id="GO:0005737">
    <property type="term" value="C:cytoplasm"/>
    <property type="evidence" value="ECO:0007669"/>
    <property type="project" value="UniProtKB-ARBA"/>
</dbReference>
<keyword evidence="3 10" id="KW-0812">Transmembrane</keyword>
<dbReference type="PRINTS" id="PR00219">
    <property type="entry name" value="SYNAPTOBREVN"/>
</dbReference>
<organism evidence="12">
    <name type="scientific">Rhipicephalus pulchellus</name>
    <name type="common">Yellow backed tick</name>
    <name type="synonym">Dermacentor pulchellus</name>
    <dbReference type="NCBI Taxonomy" id="72859"/>
    <lineage>
        <taxon>Eukaryota</taxon>
        <taxon>Metazoa</taxon>
        <taxon>Ecdysozoa</taxon>
        <taxon>Arthropoda</taxon>
        <taxon>Chelicerata</taxon>
        <taxon>Arachnida</taxon>
        <taxon>Acari</taxon>
        <taxon>Parasitiformes</taxon>
        <taxon>Ixodida</taxon>
        <taxon>Ixodoidea</taxon>
        <taxon>Ixodidae</taxon>
        <taxon>Rhipicephalinae</taxon>
        <taxon>Rhipicephalus</taxon>
        <taxon>Rhipicephalus</taxon>
    </lineage>
</organism>
<dbReference type="InterPro" id="IPR042887">
    <property type="entry name" value="VAMP4"/>
</dbReference>
<keyword evidence="6 10" id="KW-0472">Membrane</keyword>
<evidence type="ECO:0000256" key="8">
    <source>
        <dbReference type="PROSITE-ProRule" id="PRU00290"/>
    </source>
</evidence>
<comment type="subcellular location">
    <subcellularLocation>
        <location evidence="7">Endomembrane system</location>
        <topology evidence="7">Single-pass type IV membrane protein</topology>
    </subcellularLocation>
</comment>
<keyword evidence="4" id="KW-0653">Protein transport</keyword>
<evidence type="ECO:0000256" key="1">
    <source>
        <dbReference type="ARBA" id="ARBA00008025"/>
    </source>
</evidence>
<accession>L7LRP8</accession>
<evidence type="ECO:0000256" key="3">
    <source>
        <dbReference type="ARBA" id="ARBA00022692"/>
    </source>
</evidence>
<evidence type="ECO:0000256" key="6">
    <source>
        <dbReference type="ARBA" id="ARBA00023136"/>
    </source>
</evidence>
<feature type="domain" description="V-SNARE coiled-coil homology" evidence="11">
    <location>
        <begin position="53"/>
        <end position="113"/>
    </location>
</feature>
<keyword evidence="2" id="KW-0813">Transport</keyword>
<evidence type="ECO:0000256" key="5">
    <source>
        <dbReference type="ARBA" id="ARBA00022989"/>
    </source>
</evidence>
<feature type="transmembrane region" description="Helical" evidence="10">
    <location>
        <begin position="119"/>
        <end position="138"/>
    </location>
</feature>
<dbReference type="PANTHER" id="PTHR46897:SF1">
    <property type="entry name" value="VESICLE-ASSOCIATED MEMBRANE PROTEIN 4"/>
    <property type="match status" value="1"/>
</dbReference>
<reference evidence="12" key="1">
    <citation type="submission" date="2012-11" db="EMBL/GenBank/DDBJ databases">
        <authorList>
            <person name="Lucero-Rivera Y.E."/>
            <person name="Tovar-Ramirez D."/>
        </authorList>
    </citation>
    <scope>NUCLEOTIDE SEQUENCE</scope>
    <source>
        <tissue evidence="12">Salivary gland</tissue>
    </source>
</reference>